<name>A0A927AZ38_9BACT</name>
<comment type="caution">
    <text evidence="1">The sequence shown here is derived from an EMBL/GenBank/DDBJ whole genome shotgun (WGS) entry which is preliminary data.</text>
</comment>
<dbReference type="InterPro" id="IPR012338">
    <property type="entry name" value="Beta-lactam/transpept-like"/>
</dbReference>
<organism evidence="1 2">
    <name type="scientific">Spirosoma validum</name>
    <dbReference type="NCBI Taxonomy" id="2771355"/>
    <lineage>
        <taxon>Bacteria</taxon>
        <taxon>Pseudomonadati</taxon>
        <taxon>Bacteroidota</taxon>
        <taxon>Cytophagia</taxon>
        <taxon>Cytophagales</taxon>
        <taxon>Cytophagaceae</taxon>
        <taxon>Spirosoma</taxon>
    </lineage>
</organism>
<gene>
    <name evidence="1" type="ORF">IC230_06480</name>
</gene>
<dbReference type="RefSeq" id="WP_191038160.1">
    <property type="nucleotide sequence ID" value="NZ_JACXAA010000002.1"/>
</dbReference>
<evidence type="ECO:0000313" key="1">
    <source>
        <dbReference type="EMBL" id="MBD2752525.1"/>
    </source>
</evidence>
<evidence type="ECO:0000313" key="2">
    <source>
        <dbReference type="Proteomes" id="UP000653797"/>
    </source>
</evidence>
<dbReference type="AlphaFoldDB" id="A0A927AZ38"/>
<keyword evidence="2" id="KW-1185">Reference proteome</keyword>
<proteinExistence type="predicted"/>
<reference evidence="1" key="1">
    <citation type="submission" date="2020-09" db="EMBL/GenBank/DDBJ databases">
        <authorList>
            <person name="Kim M.K."/>
        </authorList>
    </citation>
    <scope>NUCLEOTIDE SEQUENCE</scope>
    <source>
        <strain evidence="1">BT704</strain>
    </source>
</reference>
<dbReference type="Proteomes" id="UP000653797">
    <property type="component" value="Unassembled WGS sequence"/>
</dbReference>
<dbReference type="Gene3D" id="3.40.710.10">
    <property type="entry name" value="DD-peptidase/beta-lactamase superfamily"/>
    <property type="match status" value="1"/>
</dbReference>
<dbReference type="EMBL" id="JACXAA010000002">
    <property type="protein sequence ID" value="MBD2752525.1"/>
    <property type="molecule type" value="Genomic_DNA"/>
</dbReference>
<protein>
    <submittedName>
        <fullName evidence="1">Uncharacterized protein</fullName>
    </submittedName>
</protein>
<sequence length="129" mass="14306">MEHREEHRRIFLQVNTPADITKWIELLLTGKAGISPENVALMKEMEVADTERGVYGLGLSVDELGYGHNGAHLSYMSILRYNPATKTTVLIVASFFKIGVSPDETKADLSYLSSSLQKTAVRAVQLAKR</sequence>
<dbReference type="SUPFAM" id="SSF56601">
    <property type="entry name" value="beta-lactamase/transpeptidase-like"/>
    <property type="match status" value="1"/>
</dbReference>
<accession>A0A927AZ38</accession>